<dbReference type="InterPro" id="IPR012340">
    <property type="entry name" value="NA-bd_OB-fold"/>
</dbReference>
<feature type="region of interest" description="Disordered" evidence="6">
    <location>
        <begin position="190"/>
        <end position="224"/>
    </location>
</feature>
<dbReference type="InterPro" id="IPR005576">
    <property type="entry name" value="Rpb7-like_N"/>
</dbReference>
<evidence type="ECO:0000256" key="1">
    <source>
        <dbReference type="ARBA" id="ARBA00004123"/>
    </source>
</evidence>
<gene>
    <name evidence="9" type="ORF">MSPICULIGERA_LOCUS19465</name>
</gene>
<evidence type="ECO:0000256" key="2">
    <source>
        <dbReference type="ARBA" id="ARBA00009307"/>
    </source>
</evidence>
<evidence type="ECO:0000259" key="8">
    <source>
        <dbReference type="Pfam" id="PF08292"/>
    </source>
</evidence>
<dbReference type="InterPro" id="IPR036898">
    <property type="entry name" value="RNA_pol_Rpb7-like_N_sf"/>
</dbReference>
<feature type="domain" description="RNA polymerase III subunit Rpc25" evidence="8">
    <location>
        <begin position="83"/>
        <end position="194"/>
    </location>
</feature>
<dbReference type="EMBL" id="CATQJA010002663">
    <property type="protein sequence ID" value="CAJ0581301.1"/>
    <property type="molecule type" value="Genomic_DNA"/>
</dbReference>
<keyword evidence="5" id="KW-0539">Nucleus</keyword>
<dbReference type="GO" id="GO:0005666">
    <property type="term" value="C:RNA polymerase III complex"/>
    <property type="evidence" value="ECO:0007669"/>
    <property type="project" value="TreeGrafter"/>
</dbReference>
<dbReference type="Pfam" id="PF03876">
    <property type="entry name" value="SHS2_Rpb7-N"/>
    <property type="match status" value="1"/>
</dbReference>
<dbReference type="Gene3D" id="3.30.1490.120">
    <property type="entry name" value="RNA polymerase Rpb7-like, N-terminal domain"/>
    <property type="match status" value="1"/>
</dbReference>
<dbReference type="FunFam" id="3.30.1490.120:FF:000002">
    <property type="entry name" value="DNA-directed RNA polymerase III subunit RPC8"/>
    <property type="match status" value="1"/>
</dbReference>
<dbReference type="GO" id="GO:0006384">
    <property type="term" value="P:transcription initiation at RNA polymerase III promoter"/>
    <property type="evidence" value="ECO:0007669"/>
    <property type="project" value="TreeGrafter"/>
</dbReference>
<name>A0AA36D5V9_9BILA</name>
<organism evidence="9 10">
    <name type="scientific">Mesorhabditis spiculigera</name>
    <dbReference type="NCBI Taxonomy" id="96644"/>
    <lineage>
        <taxon>Eukaryota</taxon>
        <taxon>Metazoa</taxon>
        <taxon>Ecdysozoa</taxon>
        <taxon>Nematoda</taxon>
        <taxon>Chromadorea</taxon>
        <taxon>Rhabditida</taxon>
        <taxon>Rhabditina</taxon>
        <taxon>Rhabditomorpha</taxon>
        <taxon>Rhabditoidea</taxon>
        <taxon>Rhabditidae</taxon>
        <taxon>Mesorhabditinae</taxon>
        <taxon>Mesorhabditis</taxon>
    </lineage>
</organism>
<proteinExistence type="inferred from homology"/>
<evidence type="ECO:0000256" key="4">
    <source>
        <dbReference type="ARBA" id="ARBA00023163"/>
    </source>
</evidence>
<feature type="non-terminal residue" evidence="9">
    <location>
        <position position="1"/>
    </location>
</feature>
<protein>
    <recommendedName>
        <fullName evidence="11">DNA-directed RNA polymerase III subunit RPC8</fullName>
    </recommendedName>
</protein>
<dbReference type="InterPro" id="IPR013238">
    <property type="entry name" value="RNA_pol_III_Rbc25"/>
</dbReference>
<feature type="domain" description="RNA polymerase Rpb7-like N-terminal" evidence="7">
    <location>
        <begin position="9"/>
        <end position="63"/>
    </location>
</feature>
<evidence type="ECO:0000256" key="3">
    <source>
        <dbReference type="ARBA" id="ARBA00022478"/>
    </source>
</evidence>
<dbReference type="SUPFAM" id="SSF50249">
    <property type="entry name" value="Nucleic acid-binding proteins"/>
    <property type="match status" value="1"/>
</dbReference>
<comment type="caution">
    <text evidence="9">The sequence shown here is derived from an EMBL/GenBank/DDBJ whole genome shotgun (WGS) entry which is preliminary data.</text>
</comment>
<evidence type="ECO:0000313" key="10">
    <source>
        <dbReference type="Proteomes" id="UP001177023"/>
    </source>
</evidence>
<evidence type="ECO:0000256" key="5">
    <source>
        <dbReference type="ARBA" id="ARBA00023242"/>
    </source>
</evidence>
<dbReference type="PANTHER" id="PTHR12709:SF1">
    <property type="entry name" value="DNA-DIRECTED RNA POLYMERASE III SUBUNIT RPC8"/>
    <property type="match status" value="1"/>
</dbReference>
<dbReference type="PANTHER" id="PTHR12709">
    <property type="entry name" value="DNA-DIRECTED RNA POLYMERASE II, III"/>
    <property type="match status" value="1"/>
</dbReference>
<evidence type="ECO:0000313" key="9">
    <source>
        <dbReference type="EMBL" id="CAJ0581301.1"/>
    </source>
</evidence>
<dbReference type="SUPFAM" id="SSF88798">
    <property type="entry name" value="N-terminal, heterodimerisation domain of RBP7 (RpoE)"/>
    <property type="match status" value="1"/>
</dbReference>
<feature type="compositionally biased region" description="Acidic residues" evidence="6">
    <location>
        <begin position="197"/>
        <end position="224"/>
    </location>
</feature>
<comment type="subcellular location">
    <subcellularLocation>
        <location evidence="1">Nucleus</location>
    </subcellularLocation>
</comment>
<dbReference type="InterPro" id="IPR045113">
    <property type="entry name" value="Rpb7-like"/>
</dbReference>
<evidence type="ECO:0000259" key="7">
    <source>
        <dbReference type="Pfam" id="PF03876"/>
    </source>
</evidence>
<evidence type="ECO:0008006" key="11">
    <source>
        <dbReference type="Google" id="ProtNLM"/>
    </source>
</evidence>
<keyword evidence="4" id="KW-0804">Transcription</keyword>
<dbReference type="CDD" id="cd04330">
    <property type="entry name" value="RNAP_III_Rpc25_N"/>
    <property type="match status" value="1"/>
</dbReference>
<reference evidence="9" key="1">
    <citation type="submission" date="2023-06" db="EMBL/GenBank/DDBJ databases">
        <authorList>
            <person name="Delattre M."/>
        </authorList>
    </citation>
    <scope>NUCLEOTIDE SEQUENCE</scope>
    <source>
        <strain evidence="9">AF72</strain>
    </source>
</reference>
<dbReference type="AlphaFoldDB" id="A0AA36D5V9"/>
<accession>A0AA36D5V9</accession>
<keyword evidence="3" id="KW-0240">DNA-directed RNA polymerase</keyword>
<comment type="similarity">
    <text evidence="2">Belongs to the eukaryotic RPB7/RPC8 RNA polymerase subunit family.</text>
</comment>
<dbReference type="Proteomes" id="UP001177023">
    <property type="component" value="Unassembled WGS sequence"/>
</dbReference>
<keyword evidence="10" id="KW-1185">Reference proteome</keyword>
<dbReference type="Gene3D" id="2.40.50.140">
    <property type="entry name" value="Nucleic acid-binding proteins"/>
    <property type="match status" value="1"/>
</dbReference>
<sequence length="224" mass="25688">MFILSEMQDIVAVVPHHFKNQLKETLHNSLNWRFANKVIVDLGLCVCLYDILHVGDMFILACDGRGHVPVRFRFIIFRPFVDEILEAKIVSSTEAGITLSVGFFEDIFIPMHKLPCPNGFEKTEQTWYWAYGQEEGEPPTKLMMEAGSTVRFRVVENIFKDVRPDPNDEPSKNEKSFQVIGQMMESGLGCLTWWNNEGEEDEEEEEDGEEQSANGEEDEDMSAE</sequence>
<dbReference type="Pfam" id="PF08292">
    <property type="entry name" value="RNA_pol_Rbc25"/>
    <property type="match status" value="1"/>
</dbReference>
<evidence type="ECO:0000256" key="6">
    <source>
        <dbReference type="SAM" id="MobiDB-lite"/>
    </source>
</evidence>